<dbReference type="OrthoDB" id="9803333at2"/>
<feature type="domain" description="Ketoreductase" evidence="2">
    <location>
        <begin position="8"/>
        <end position="197"/>
    </location>
</feature>
<dbReference type="InterPro" id="IPR002347">
    <property type="entry name" value="SDR_fam"/>
</dbReference>
<reference evidence="3 4" key="1">
    <citation type="submission" date="2019-02" db="EMBL/GenBank/DDBJ databases">
        <title>Genomic Encyclopedia of Archaeal and Bacterial Type Strains, Phase II (KMG-II): from individual species to whole genera.</title>
        <authorList>
            <person name="Goeker M."/>
        </authorList>
    </citation>
    <scope>NUCLEOTIDE SEQUENCE [LARGE SCALE GENOMIC DNA]</scope>
    <source>
        <strain evidence="3 4">DSM 18101</strain>
    </source>
</reference>
<name>A0A4Q7YXQ1_9BACT</name>
<dbReference type="RefSeq" id="WP_130419814.1">
    <property type="nucleotide sequence ID" value="NZ_SHKW01000001.1"/>
</dbReference>
<dbReference type="GO" id="GO:0016616">
    <property type="term" value="F:oxidoreductase activity, acting on the CH-OH group of donors, NAD or NADP as acceptor"/>
    <property type="evidence" value="ECO:0007669"/>
    <property type="project" value="UniProtKB-ARBA"/>
</dbReference>
<dbReference type="InterPro" id="IPR036291">
    <property type="entry name" value="NAD(P)-bd_dom_sf"/>
</dbReference>
<comment type="caution">
    <text evidence="3">The sequence shown here is derived from an EMBL/GenBank/DDBJ whole genome shotgun (WGS) entry which is preliminary data.</text>
</comment>
<evidence type="ECO:0000259" key="2">
    <source>
        <dbReference type="SMART" id="SM00822"/>
    </source>
</evidence>
<accession>A0A4Q7YXQ1</accession>
<dbReference type="Proteomes" id="UP000292958">
    <property type="component" value="Unassembled WGS sequence"/>
</dbReference>
<gene>
    <name evidence="3" type="ORF">BDD14_3533</name>
</gene>
<dbReference type="CDD" id="cd05233">
    <property type="entry name" value="SDR_c"/>
    <property type="match status" value="1"/>
</dbReference>
<evidence type="ECO:0000313" key="3">
    <source>
        <dbReference type="EMBL" id="RZU41991.1"/>
    </source>
</evidence>
<organism evidence="3 4">
    <name type="scientific">Edaphobacter modestus</name>
    <dbReference type="NCBI Taxonomy" id="388466"/>
    <lineage>
        <taxon>Bacteria</taxon>
        <taxon>Pseudomonadati</taxon>
        <taxon>Acidobacteriota</taxon>
        <taxon>Terriglobia</taxon>
        <taxon>Terriglobales</taxon>
        <taxon>Acidobacteriaceae</taxon>
        <taxon>Edaphobacter</taxon>
    </lineage>
</organism>
<evidence type="ECO:0000256" key="1">
    <source>
        <dbReference type="ARBA" id="ARBA00006484"/>
    </source>
</evidence>
<protein>
    <submittedName>
        <fullName evidence="3">3-oxoacyl-[acyl-carrier protein] reductase</fullName>
    </submittedName>
</protein>
<dbReference type="EMBL" id="SHKW01000001">
    <property type="protein sequence ID" value="RZU41991.1"/>
    <property type="molecule type" value="Genomic_DNA"/>
</dbReference>
<dbReference type="PANTHER" id="PTHR42760">
    <property type="entry name" value="SHORT-CHAIN DEHYDROGENASES/REDUCTASES FAMILY MEMBER"/>
    <property type="match status" value="1"/>
</dbReference>
<proteinExistence type="inferred from homology"/>
<dbReference type="SUPFAM" id="SSF51735">
    <property type="entry name" value="NAD(P)-binding Rossmann-fold domains"/>
    <property type="match status" value="1"/>
</dbReference>
<dbReference type="FunFam" id="3.40.50.720:FF:000084">
    <property type="entry name" value="Short-chain dehydrogenase reductase"/>
    <property type="match status" value="1"/>
</dbReference>
<dbReference type="Pfam" id="PF13561">
    <property type="entry name" value="adh_short_C2"/>
    <property type="match status" value="1"/>
</dbReference>
<dbReference type="InterPro" id="IPR057326">
    <property type="entry name" value="KR_dom"/>
</dbReference>
<evidence type="ECO:0000313" key="4">
    <source>
        <dbReference type="Proteomes" id="UP000292958"/>
    </source>
</evidence>
<dbReference type="Gene3D" id="3.40.50.720">
    <property type="entry name" value="NAD(P)-binding Rossmann-like Domain"/>
    <property type="match status" value="1"/>
</dbReference>
<dbReference type="AlphaFoldDB" id="A0A4Q7YXQ1"/>
<keyword evidence="4" id="KW-1185">Reference proteome</keyword>
<comment type="similarity">
    <text evidence="1">Belongs to the short-chain dehydrogenases/reductases (SDR) family.</text>
</comment>
<dbReference type="PRINTS" id="PR00080">
    <property type="entry name" value="SDRFAMILY"/>
</dbReference>
<dbReference type="PRINTS" id="PR00081">
    <property type="entry name" value="GDHRDH"/>
</dbReference>
<sequence>METGLAGKTVLITGAANGIGRATALAFAKEGAHVAMLDHDAMKLAETAELVRGFGVNAFAVEADLGTASGVQAGLDAILAQLPEGIDVLVNNVGKGDPKPFLEITDEQWERTFELNLMSMVRVTRHLLPVLRRKGKGAIVNNASDLGRQPEAVPSDYAAMKAAMLALTKSLARAEGPHLRVNAVAPGPIWSTFWSRPGGFADGLASIHNMPPRQAVDHEMKLRQLPLERLGEPEEVANVIVFLASDLASYVTSSVWGVDGGSIRSI</sequence>
<dbReference type="SMART" id="SM00822">
    <property type="entry name" value="PKS_KR"/>
    <property type="match status" value="1"/>
</dbReference>